<keyword evidence="1" id="KW-1133">Transmembrane helix</keyword>
<sequence>METLSKAFRLLLKLFGAAFVGSIALVLVLVVYVSWSDSNKERASYECVLRRMDNHIAEESTGVYQDTCMAAMGYERFGGCASGNLIAAPAFCFAPAWRVWR</sequence>
<keyword evidence="3" id="KW-1185">Reference proteome</keyword>
<comment type="caution">
    <text evidence="2">The sequence shown here is derived from an EMBL/GenBank/DDBJ whole genome shotgun (WGS) entry which is preliminary data.</text>
</comment>
<keyword evidence="1" id="KW-0472">Membrane</keyword>
<reference evidence="2 3" key="1">
    <citation type="submission" date="2020-06" db="EMBL/GenBank/DDBJ databases">
        <title>Global-level population genomics: horizontal gene transfer, symbiosis and evolution in Rhizobia.</title>
        <authorList>
            <person name="Gai Y."/>
        </authorList>
    </citation>
    <scope>NUCLEOTIDE SEQUENCE [LARGE SCALE GENOMIC DNA]</scope>
    <source>
        <strain evidence="2 3">PLR6_1b</strain>
    </source>
</reference>
<evidence type="ECO:0000313" key="3">
    <source>
        <dbReference type="Proteomes" id="UP000720124"/>
    </source>
</evidence>
<evidence type="ECO:0008006" key="4">
    <source>
        <dbReference type="Google" id="ProtNLM"/>
    </source>
</evidence>
<evidence type="ECO:0000313" key="2">
    <source>
        <dbReference type="EMBL" id="MBY3590630.1"/>
    </source>
</evidence>
<gene>
    <name evidence="2" type="ORF">HJA87_12150</name>
</gene>
<dbReference type="EMBL" id="JABTXI010000004">
    <property type="protein sequence ID" value="MBY3590630.1"/>
    <property type="molecule type" value="Genomic_DNA"/>
</dbReference>
<evidence type="ECO:0000256" key="1">
    <source>
        <dbReference type="SAM" id="Phobius"/>
    </source>
</evidence>
<protein>
    <recommendedName>
        <fullName evidence="4">DUF1190 domain-containing protein</fullName>
    </recommendedName>
</protein>
<proteinExistence type="predicted"/>
<organism evidence="2 3">
    <name type="scientific">Rhizobium bangladeshense</name>
    <dbReference type="NCBI Taxonomy" id="1138189"/>
    <lineage>
        <taxon>Bacteria</taxon>
        <taxon>Pseudomonadati</taxon>
        <taxon>Pseudomonadota</taxon>
        <taxon>Alphaproteobacteria</taxon>
        <taxon>Hyphomicrobiales</taxon>
        <taxon>Rhizobiaceae</taxon>
        <taxon>Rhizobium/Agrobacterium group</taxon>
        <taxon>Rhizobium</taxon>
    </lineage>
</organism>
<keyword evidence="1" id="KW-0812">Transmembrane</keyword>
<dbReference type="Proteomes" id="UP000720124">
    <property type="component" value="Unassembled WGS sequence"/>
</dbReference>
<feature type="transmembrane region" description="Helical" evidence="1">
    <location>
        <begin position="12"/>
        <end position="35"/>
    </location>
</feature>
<name>A0ABS7LHB4_9HYPH</name>
<dbReference type="RefSeq" id="WP_222012256.1">
    <property type="nucleotide sequence ID" value="NZ_JABTXI010000004.1"/>
</dbReference>
<accession>A0ABS7LHB4</accession>